<keyword evidence="1" id="KW-0812">Transmembrane</keyword>
<reference evidence="2 3" key="1">
    <citation type="journal article" date="2021" name="Commun. Biol.">
        <title>The genome of Shorea leprosula (Dipterocarpaceae) highlights the ecological relevance of drought in aseasonal tropical rainforests.</title>
        <authorList>
            <person name="Ng K.K.S."/>
            <person name="Kobayashi M.J."/>
            <person name="Fawcett J.A."/>
            <person name="Hatakeyama M."/>
            <person name="Paape T."/>
            <person name="Ng C.H."/>
            <person name="Ang C.C."/>
            <person name="Tnah L.H."/>
            <person name="Lee C.T."/>
            <person name="Nishiyama T."/>
            <person name="Sese J."/>
            <person name="O'Brien M.J."/>
            <person name="Copetti D."/>
            <person name="Mohd Noor M.I."/>
            <person name="Ong R.C."/>
            <person name="Putra M."/>
            <person name="Sireger I.Z."/>
            <person name="Indrioko S."/>
            <person name="Kosugi Y."/>
            <person name="Izuno A."/>
            <person name="Isagi Y."/>
            <person name="Lee S.L."/>
            <person name="Shimizu K.K."/>
        </authorList>
    </citation>
    <scope>NUCLEOTIDE SEQUENCE [LARGE SCALE GENOMIC DNA]</scope>
    <source>
        <strain evidence="2">214</strain>
    </source>
</reference>
<evidence type="ECO:0000313" key="2">
    <source>
        <dbReference type="EMBL" id="GKU88647.1"/>
    </source>
</evidence>
<gene>
    <name evidence="2" type="ORF">SLEP1_g2884</name>
</gene>
<proteinExistence type="predicted"/>
<organism evidence="2 3">
    <name type="scientific">Rubroshorea leprosula</name>
    <dbReference type="NCBI Taxonomy" id="152421"/>
    <lineage>
        <taxon>Eukaryota</taxon>
        <taxon>Viridiplantae</taxon>
        <taxon>Streptophyta</taxon>
        <taxon>Embryophyta</taxon>
        <taxon>Tracheophyta</taxon>
        <taxon>Spermatophyta</taxon>
        <taxon>Magnoliopsida</taxon>
        <taxon>eudicotyledons</taxon>
        <taxon>Gunneridae</taxon>
        <taxon>Pentapetalae</taxon>
        <taxon>rosids</taxon>
        <taxon>malvids</taxon>
        <taxon>Malvales</taxon>
        <taxon>Dipterocarpaceae</taxon>
        <taxon>Rubroshorea</taxon>
    </lineage>
</organism>
<evidence type="ECO:0000313" key="3">
    <source>
        <dbReference type="Proteomes" id="UP001054252"/>
    </source>
</evidence>
<comment type="caution">
    <text evidence="2">The sequence shown here is derived from an EMBL/GenBank/DDBJ whole genome shotgun (WGS) entry which is preliminary data.</text>
</comment>
<evidence type="ECO:0000256" key="1">
    <source>
        <dbReference type="SAM" id="Phobius"/>
    </source>
</evidence>
<feature type="transmembrane region" description="Helical" evidence="1">
    <location>
        <begin position="23"/>
        <end position="40"/>
    </location>
</feature>
<protein>
    <submittedName>
        <fullName evidence="2">Uncharacterized protein</fullName>
    </submittedName>
</protein>
<name>A0AAV5HQ42_9ROSI</name>
<keyword evidence="1" id="KW-0472">Membrane</keyword>
<dbReference type="AlphaFoldDB" id="A0AAV5HQ42"/>
<sequence>MAIPHPTSSATAFLNSSVRSNHIAVWQFGCLAGFTLFLKVI</sequence>
<dbReference type="Proteomes" id="UP001054252">
    <property type="component" value="Unassembled WGS sequence"/>
</dbReference>
<keyword evidence="1" id="KW-1133">Transmembrane helix</keyword>
<accession>A0AAV5HQ42</accession>
<dbReference type="EMBL" id="BPVZ01000002">
    <property type="protein sequence ID" value="GKU88647.1"/>
    <property type="molecule type" value="Genomic_DNA"/>
</dbReference>
<keyword evidence="3" id="KW-1185">Reference proteome</keyword>